<feature type="non-terminal residue" evidence="3">
    <location>
        <position position="1"/>
    </location>
</feature>
<dbReference type="OrthoDB" id="266663at2759"/>
<evidence type="ECO:0000256" key="1">
    <source>
        <dbReference type="ARBA" id="ARBA00022801"/>
    </source>
</evidence>
<keyword evidence="4" id="KW-1185">Reference proteome</keyword>
<dbReference type="Proteomes" id="UP000245942">
    <property type="component" value="Unassembled WGS sequence"/>
</dbReference>
<gene>
    <name evidence="3" type="ORF">BCV69DRAFT_238205</name>
</gene>
<feature type="domain" description="Tyrosine specific protein phosphatases" evidence="2">
    <location>
        <begin position="111"/>
        <end position="139"/>
    </location>
</feature>
<dbReference type="AlphaFoldDB" id="A0A316UCV7"/>
<dbReference type="InterPro" id="IPR000387">
    <property type="entry name" value="Tyr_Pase_dom"/>
</dbReference>
<name>A0A316UCV7_9BASI</name>
<dbReference type="SUPFAM" id="SSF52799">
    <property type="entry name" value="(Phosphotyrosine protein) phosphatases II"/>
    <property type="match status" value="1"/>
</dbReference>
<dbReference type="RefSeq" id="XP_025349411.1">
    <property type="nucleotide sequence ID" value="XM_025489956.1"/>
</dbReference>
<dbReference type="GeneID" id="37011690"/>
<proteinExistence type="predicted"/>
<organism evidence="3 4">
    <name type="scientific">Pseudomicrostroma glucosiphilum</name>
    <dbReference type="NCBI Taxonomy" id="1684307"/>
    <lineage>
        <taxon>Eukaryota</taxon>
        <taxon>Fungi</taxon>
        <taxon>Dikarya</taxon>
        <taxon>Basidiomycota</taxon>
        <taxon>Ustilaginomycotina</taxon>
        <taxon>Exobasidiomycetes</taxon>
        <taxon>Microstromatales</taxon>
        <taxon>Microstromatales incertae sedis</taxon>
        <taxon>Pseudomicrostroma</taxon>
    </lineage>
</organism>
<dbReference type="Pfam" id="PF22784">
    <property type="entry name" value="PTP-SAK"/>
    <property type="match status" value="1"/>
</dbReference>
<dbReference type="GO" id="GO:0016791">
    <property type="term" value="F:phosphatase activity"/>
    <property type="evidence" value="ECO:0007669"/>
    <property type="project" value="UniProtKB-ARBA"/>
</dbReference>
<evidence type="ECO:0000313" key="3">
    <source>
        <dbReference type="EMBL" id="PWN22251.1"/>
    </source>
</evidence>
<protein>
    <submittedName>
        <fullName evidence="3">Phosphatases II</fullName>
    </submittedName>
</protein>
<dbReference type="EMBL" id="KZ819323">
    <property type="protein sequence ID" value="PWN22251.1"/>
    <property type="molecule type" value="Genomic_DNA"/>
</dbReference>
<dbReference type="PANTHER" id="PTHR23339">
    <property type="entry name" value="TYROSINE SPECIFIC PROTEIN PHOSPHATASE AND DUAL SPECIFICITY PROTEIN PHOSPHATASE"/>
    <property type="match status" value="1"/>
</dbReference>
<evidence type="ECO:0000259" key="2">
    <source>
        <dbReference type="PROSITE" id="PS50056"/>
    </source>
</evidence>
<dbReference type="Gene3D" id="3.90.190.10">
    <property type="entry name" value="Protein tyrosine phosphatase superfamily"/>
    <property type="match status" value="1"/>
</dbReference>
<keyword evidence="1" id="KW-0378">Hydrolase</keyword>
<dbReference type="PROSITE" id="PS50056">
    <property type="entry name" value="TYR_PHOSPHATASE_2"/>
    <property type="match status" value="1"/>
</dbReference>
<accession>A0A316UCV7</accession>
<sequence>PSSFRLGNLFLSSCPGKKVRLTGAVRGRGAVCRDLAIDLQRFKSLGVGALVCCLSDAELGVIGVQWEEYMKEAAKLGLDLVRVPMVEGNCPTSQEYLDAWLEEIVYHCTLKGVNVLVHCRGGVGRAGTIAACWLAKMGLVDEFRPPNEVARRGKVLPAQELLWQCLQVVRMRRSSKAIETAEQAAYIAKYGEYL</sequence>
<evidence type="ECO:0000313" key="4">
    <source>
        <dbReference type="Proteomes" id="UP000245942"/>
    </source>
</evidence>
<dbReference type="InterPro" id="IPR029021">
    <property type="entry name" value="Prot-tyrosine_phosphatase-like"/>
</dbReference>
<feature type="non-terminal residue" evidence="3">
    <location>
        <position position="194"/>
    </location>
</feature>
<dbReference type="InterPro" id="IPR050561">
    <property type="entry name" value="PTP"/>
</dbReference>
<dbReference type="InterPro" id="IPR057023">
    <property type="entry name" value="PTP-SAK"/>
</dbReference>
<reference evidence="3 4" key="1">
    <citation type="journal article" date="2018" name="Mol. Biol. Evol.">
        <title>Broad Genomic Sampling Reveals a Smut Pathogenic Ancestry of the Fungal Clade Ustilaginomycotina.</title>
        <authorList>
            <person name="Kijpornyongpan T."/>
            <person name="Mondo S.J."/>
            <person name="Barry K."/>
            <person name="Sandor L."/>
            <person name="Lee J."/>
            <person name="Lipzen A."/>
            <person name="Pangilinan J."/>
            <person name="LaButti K."/>
            <person name="Hainaut M."/>
            <person name="Henrissat B."/>
            <person name="Grigoriev I.V."/>
            <person name="Spatafora J.W."/>
            <person name="Aime M.C."/>
        </authorList>
    </citation>
    <scope>NUCLEOTIDE SEQUENCE [LARGE SCALE GENOMIC DNA]</scope>
    <source>
        <strain evidence="3 4">MCA 4718</strain>
    </source>
</reference>